<proteinExistence type="predicted"/>
<evidence type="ECO:0008006" key="4">
    <source>
        <dbReference type="Google" id="ProtNLM"/>
    </source>
</evidence>
<keyword evidence="1" id="KW-0175">Coiled coil</keyword>
<dbReference type="Proteomes" id="UP001209535">
    <property type="component" value="Unassembled WGS sequence"/>
</dbReference>
<evidence type="ECO:0000256" key="1">
    <source>
        <dbReference type="SAM" id="Coils"/>
    </source>
</evidence>
<evidence type="ECO:0000313" key="3">
    <source>
        <dbReference type="Proteomes" id="UP001209535"/>
    </source>
</evidence>
<sequence length="173" mass="19413">MAGPHQTPASTADAPQLDEILLRVGKLNYTWSNTESLLIHLIAGLARIDKDTALIIFLTLNTTRARLDLVGRLAKMERTPEAERKDVLGVTERFSRISALRNKYNHCIYSFDADGGSPKTILMRISDRKDAIRYGKTDPINSAELETVDAAIEAIAELNREIWRLAQRHGYPI</sequence>
<evidence type="ECO:0000313" key="2">
    <source>
        <dbReference type="EMBL" id="MCU9846637.1"/>
    </source>
</evidence>
<feature type="coiled-coil region" evidence="1">
    <location>
        <begin position="141"/>
        <end position="168"/>
    </location>
</feature>
<gene>
    <name evidence="2" type="ORF">OEZ60_01280</name>
</gene>
<dbReference type="RefSeq" id="WP_263332426.1">
    <property type="nucleotide sequence ID" value="NZ_JAOVQO010000001.1"/>
</dbReference>
<accession>A0ABT2X0V0</accession>
<name>A0ABT2X0V0_9RHOB</name>
<comment type="caution">
    <text evidence="2">The sequence shown here is derived from an EMBL/GenBank/DDBJ whole genome shotgun (WGS) entry which is preliminary data.</text>
</comment>
<dbReference type="EMBL" id="JAOVQO010000001">
    <property type="protein sequence ID" value="MCU9846637.1"/>
    <property type="molecule type" value="Genomic_DNA"/>
</dbReference>
<keyword evidence="3" id="KW-1185">Reference proteome</keyword>
<organism evidence="2 3">
    <name type="scientific">Albidovulum salinarum</name>
    <dbReference type="NCBI Taxonomy" id="2984153"/>
    <lineage>
        <taxon>Bacteria</taxon>
        <taxon>Pseudomonadati</taxon>
        <taxon>Pseudomonadota</taxon>
        <taxon>Alphaproteobacteria</taxon>
        <taxon>Rhodobacterales</taxon>
        <taxon>Paracoccaceae</taxon>
        <taxon>Albidovulum</taxon>
    </lineage>
</organism>
<reference evidence="2 3" key="1">
    <citation type="submission" date="2022-10" db="EMBL/GenBank/DDBJ databases">
        <title>Defluviimonas sp. nov., isolated from ocean surface sediments.</title>
        <authorList>
            <person name="He W."/>
            <person name="Wang L."/>
            <person name="Zhang D.-F."/>
        </authorList>
    </citation>
    <scope>NUCLEOTIDE SEQUENCE [LARGE SCALE GENOMIC DNA]</scope>
    <source>
        <strain evidence="2 3">WL0024</strain>
    </source>
</reference>
<protein>
    <recommendedName>
        <fullName evidence="4">HEPN AbiU2-like domain-containing protein</fullName>
    </recommendedName>
</protein>